<dbReference type="EMBL" id="FNBN01000001">
    <property type="protein sequence ID" value="SDF12970.1"/>
    <property type="molecule type" value="Genomic_DNA"/>
</dbReference>
<dbReference type="GO" id="GO:0019478">
    <property type="term" value="P:D-amino acid catabolic process"/>
    <property type="evidence" value="ECO:0007669"/>
    <property type="project" value="UniProtKB-UniRule"/>
</dbReference>
<comment type="subcellular location">
    <subcellularLocation>
        <location evidence="2">Cytoplasm</location>
    </subcellularLocation>
</comment>
<dbReference type="Gene3D" id="3.50.80.10">
    <property type="entry name" value="D-tyrosyl-tRNA(Tyr) deacylase"/>
    <property type="match status" value="1"/>
</dbReference>
<comment type="catalytic activity">
    <reaction evidence="2">
        <text>a D-aminoacyl-tRNA + H2O = a tRNA + a D-alpha-amino acid + H(+)</text>
        <dbReference type="Rhea" id="RHEA:13953"/>
        <dbReference type="Rhea" id="RHEA-COMP:10123"/>
        <dbReference type="Rhea" id="RHEA-COMP:10124"/>
        <dbReference type="ChEBI" id="CHEBI:15377"/>
        <dbReference type="ChEBI" id="CHEBI:15378"/>
        <dbReference type="ChEBI" id="CHEBI:59871"/>
        <dbReference type="ChEBI" id="CHEBI:78442"/>
        <dbReference type="ChEBI" id="CHEBI:79333"/>
        <dbReference type="EC" id="3.1.1.96"/>
    </reaction>
</comment>
<dbReference type="InterPro" id="IPR003732">
    <property type="entry name" value="Daa-tRNA_deacyls_DTD"/>
</dbReference>
<name>A0A1G7IJM7_CHIFI</name>
<evidence type="ECO:0000256" key="1">
    <source>
        <dbReference type="ARBA" id="ARBA00009673"/>
    </source>
</evidence>
<dbReference type="OrthoDB" id="9801395at2"/>
<dbReference type="GO" id="GO:0106026">
    <property type="term" value="F:Gly-tRNA(Ala) deacylase activity"/>
    <property type="evidence" value="ECO:0007669"/>
    <property type="project" value="UniProtKB-UniRule"/>
</dbReference>
<comment type="subunit">
    <text evidence="2">Homodimer.</text>
</comment>
<dbReference type="PANTHER" id="PTHR10472">
    <property type="entry name" value="D-TYROSYL-TRNA TYR DEACYLASE"/>
    <property type="match status" value="1"/>
</dbReference>
<dbReference type="FunFam" id="3.50.80.10:FF:000001">
    <property type="entry name" value="D-aminoacyl-tRNA deacylase"/>
    <property type="match status" value="1"/>
</dbReference>
<sequence>MRAVIQRASRASVTVDGNVTGSIQTGLLVLLGIEDADNTEDITWLSNKIVNLRIFNDEEGVMNRSVKEVGGDILLVSQFTLHAATKKGNRPSYIKASKPDIAIPLYEQMISQLTFDMGKTIATGIFGADMKVELLNDGPVTIIIDTKSKE</sequence>
<dbReference type="NCBIfam" id="TIGR00256">
    <property type="entry name" value="D-aminoacyl-tRNA deacylase"/>
    <property type="match status" value="1"/>
</dbReference>
<dbReference type="SUPFAM" id="SSF69500">
    <property type="entry name" value="DTD-like"/>
    <property type="match status" value="1"/>
</dbReference>
<dbReference type="RefSeq" id="WP_089828997.1">
    <property type="nucleotide sequence ID" value="NZ_FNBN01000001.1"/>
</dbReference>
<keyword evidence="2" id="KW-0963">Cytoplasm</keyword>
<accession>A0A1G7IJM7</accession>
<dbReference type="CDD" id="cd00563">
    <property type="entry name" value="Dtyr_deacylase"/>
    <property type="match status" value="1"/>
</dbReference>
<keyword evidence="2" id="KW-0820">tRNA-binding</keyword>
<dbReference type="EC" id="3.1.1.96" evidence="2"/>
<gene>
    <name evidence="2" type="primary">dtd</name>
    <name evidence="3" type="ORF">SAMN04488121_101881</name>
</gene>
<keyword evidence="2" id="KW-0694">RNA-binding</keyword>
<evidence type="ECO:0000313" key="4">
    <source>
        <dbReference type="Proteomes" id="UP000199045"/>
    </source>
</evidence>
<comment type="catalytic activity">
    <reaction evidence="2">
        <text>glycyl-tRNA(Ala) + H2O = tRNA(Ala) + glycine + H(+)</text>
        <dbReference type="Rhea" id="RHEA:53744"/>
        <dbReference type="Rhea" id="RHEA-COMP:9657"/>
        <dbReference type="Rhea" id="RHEA-COMP:13640"/>
        <dbReference type="ChEBI" id="CHEBI:15377"/>
        <dbReference type="ChEBI" id="CHEBI:15378"/>
        <dbReference type="ChEBI" id="CHEBI:57305"/>
        <dbReference type="ChEBI" id="CHEBI:78442"/>
        <dbReference type="ChEBI" id="CHEBI:78522"/>
    </reaction>
</comment>
<comment type="function">
    <text evidence="2">An aminoacyl-tRNA editing enzyme that deacylates mischarged D-aminoacyl-tRNAs. Also deacylates mischarged glycyl-tRNA(Ala), protecting cells against glycine mischarging by AlaRS. Acts via tRNA-based rather than protein-based catalysis; rejects L-amino acids rather than detecting D-amino acids in the active site. By recycling D-aminoacyl-tRNA to D-amino acids and free tRNA molecules, this enzyme counteracts the toxicity associated with the formation of D-aminoacyl-tRNA entities in vivo and helps enforce protein L-homochirality.</text>
</comment>
<evidence type="ECO:0000313" key="3">
    <source>
        <dbReference type="EMBL" id="SDF12970.1"/>
    </source>
</evidence>
<comment type="domain">
    <text evidence="2">A Gly-cisPro motif from one monomer fits into the active site of the other monomer to allow specific chiral rejection of L-amino acids.</text>
</comment>
<organism evidence="3 4">
    <name type="scientific">Chitinophaga filiformis</name>
    <name type="common">Myxococcus filiformis</name>
    <name type="synonym">Flexibacter filiformis</name>
    <dbReference type="NCBI Taxonomy" id="104663"/>
    <lineage>
        <taxon>Bacteria</taxon>
        <taxon>Pseudomonadati</taxon>
        <taxon>Bacteroidota</taxon>
        <taxon>Chitinophagia</taxon>
        <taxon>Chitinophagales</taxon>
        <taxon>Chitinophagaceae</taxon>
        <taxon>Chitinophaga</taxon>
    </lineage>
</organism>
<dbReference type="GO" id="GO:0005737">
    <property type="term" value="C:cytoplasm"/>
    <property type="evidence" value="ECO:0007669"/>
    <property type="project" value="UniProtKB-SubCell"/>
</dbReference>
<protein>
    <recommendedName>
        <fullName evidence="2">D-aminoacyl-tRNA deacylase</fullName>
        <shortName evidence="2">DTD</shortName>
        <ecNumber evidence="2">3.1.1.96</ecNumber>
    </recommendedName>
    <alternativeName>
        <fullName evidence="2">Gly-tRNA(Ala) deacylase</fullName>
        <ecNumber evidence="2">3.1.1.-</ecNumber>
    </alternativeName>
</protein>
<dbReference type="GO" id="GO:0051500">
    <property type="term" value="F:D-tyrosyl-tRNA(Tyr) deacylase activity"/>
    <property type="evidence" value="ECO:0007669"/>
    <property type="project" value="TreeGrafter"/>
</dbReference>
<feature type="short sequence motif" description="Gly-cisPro motif, important for rejection of L-amino acids" evidence="2">
    <location>
        <begin position="138"/>
        <end position="139"/>
    </location>
</feature>
<dbReference type="Pfam" id="PF02580">
    <property type="entry name" value="Tyr_Deacylase"/>
    <property type="match status" value="1"/>
</dbReference>
<dbReference type="AlphaFoldDB" id="A0A1G7IJM7"/>
<evidence type="ECO:0000256" key="2">
    <source>
        <dbReference type="HAMAP-Rule" id="MF_00518"/>
    </source>
</evidence>
<dbReference type="GO" id="GO:0043908">
    <property type="term" value="F:Ser(Gly)-tRNA(Ala) hydrolase activity"/>
    <property type="evidence" value="ECO:0007669"/>
    <property type="project" value="UniProtKB-UniRule"/>
</dbReference>
<dbReference type="STRING" id="104663.SAMN04488121_101881"/>
<dbReference type="HAMAP" id="MF_00518">
    <property type="entry name" value="Deacylase_Dtd"/>
    <property type="match status" value="1"/>
</dbReference>
<dbReference type="EC" id="3.1.1.-" evidence="2"/>
<dbReference type="PANTHER" id="PTHR10472:SF5">
    <property type="entry name" value="D-AMINOACYL-TRNA DEACYLASE 1"/>
    <property type="match status" value="1"/>
</dbReference>
<keyword evidence="2" id="KW-0378">Hydrolase</keyword>
<proteinExistence type="inferred from homology"/>
<dbReference type="Proteomes" id="UP000199045">
    <property type="component" value="Unassembled WGS sequence"/>
</dbReference>
<comment type="similarity">
    <text evidence="1 2">Belongs to the DTD family.</text>
</comment>
<dbReference type="InterPro" id="IPR023509">
    <property type="entry name" value="DTD-like_sf"/>
</dbReference>
<dbReference type="GO" id="GO:0000049">
    <property type="term" value="F:tRNA binding"/>
    <property type="evidence" value="ECO:0007669"/>
    <property type="project" value="UniProtKB-UniRule"/>
</dbReference>
<reference evidence="3 4" key="1">
    <citation type="submission" date="2016-10" db="EMBL/GenBank/DDBJ databases">
        <authorList>
            <person name="de Groot N.N."/>
        </authorList>
    </citation>
    <scope>NUCLEOTIDE SEQUENCE [LARGE SCALE GENOMIC DNA]</scope>
    <source>
        <strain evidence="3 4">DSM 527</strain>
    </source>
</reference>